<name>A0AAN9IS71_CLITE</name>
<sequence length="130" mass="14131">MSITCRTPRVLASGQKLSSHNNSTSTSENGSLIYPTENVSVDNISFPSHWNSSTRSNGYASTSLNIDVPPHQSDASGTSNNHFMHSSSANGKVLLSGYDEIAHDSRFPLSSSFFLSLICSDTEEKRFLEV</sequence>
<dbReference type="AlphaFoldDB" id="A0AAN9IS71"/>
<gene>
    <name evidence="2" type="ORF">RJT34_19827</name>
</gene>
<dbReference type="Proteomes" id="UP001359559">
    <property type="component" value="Unassembled WGS sequence"/>
</dbReference>
<protein>
    <submittedName>
        <fullName evidence="2">Uncharacterized protein</fullName>
    </submittedName>
</protein>
<dbReference type="EMBL" id="JAYKXN010000005">
    <property type="protein sequence ID" value="KAK7285069.1"/>
    <property type="molecule type" value="Genomic_DNA"/>
</dbReference>
<accession>A0AAN9IS71</accession>
<comment type="caution">
    <text evidence="2">The sequence shown here is derived from an EMBL/GenBank/DDBJ whole genome shotgun (WGS) entry which is preliminary data.</text>
</comment>
<feature type="compositionally biased region" description="Low complexity" evidence="1">
    <location>
        <begin position="18"/>
        <end position="31"/>
    </location>
</feature>
<feature type="compositionally biased region" description="Polar residues" evidence="1">
    <location>
        <begin position="73"/>
        <end position="83"/>
    </location>
</feature>
<feature type="region of interest" description="Disordered" evidence="1">
    <location>
        <begin position="13"/>
        <end position="33"/>
    </location>
</feature>
<feature type="region of interest" description="Disordered" evidence="1">
    <location>
        <begin position="61"/>
        <end position="83"/>
    </location>
</feature>
<keyword evidence="3" id="KW-1185">Reference proteome</keyword>
<organism evidence="2 3">
    <name type="scientific">Clitoria ternatea</name>
    <name type="common">Butterfly pea</name>
    <dbReference type="NCBI Taxonomy" id="43366"/>
    <lineage>
        <taxon>Eukaryota</taxon>
        <taxon>Viridiplantae</taxon>
        <taxon>Streptophyta</taxon>
        <taxon>Embryophyta</taxon>
        <taxon>Tracheophyta</taxon>
        <taxon>Spermatophyta</taxon>
        <taxon>Magnoliopsida</taxon>
        <taxon>eudicotyledons</taxon>
        <taxon>Gunneridae</taxon>
        <taxon>Pentapetalae</taxon>
        <taxon>rosids</taxon>
        <taxon>fabids</taxon>
        <taxon>Fabales</taxon>
        <taxon>Fabaceae</taxon>
        <taxon>Papilionoideae</taxon>
        <taxon>50 kb inversion clade</taxon>
        <taxon>NPAAA clade</taxon>
        <taxon>indigoferoid/millettioid clade</taxon>
        <taxon>Phaseoleae</taxon>
        <taxon>Clitoria</taxon>
    </lineage>
</organism>
<evidence type="ECO:0000313" key="2">
    <source>
        <dbReference type="EMBL" id="KAK7285069.1"/>
    </source>
</evidence>
<evidence type="ECO:0000256" key="1">
    <source>
        <dbReference type="SAM" id="MobiDB-lite"/>
    </source>
</evidence>
<evidence type="ECO:0000313" key="3">
    <source>
        <dbReference type="Proteomes" id="UP001359559"/>
    </source>
</evidence>
<proteinExistence type="predicted"/>
<reference evidence="2 3" key="1">
    <citation type="submission" date="2024-01" db="EMBL/GenBank/DDBJ databases">
        <title>The genomes of 5 underutilized Papilionoideae crops provide insights into root nodulation and disease resistance.</title>
        <authorList>
            <person name="Yuan L."/>
        </authorList>
    </citation>
    <scope>NUCLEOTIDE SEQUENCE [LARGE SCALE GENOMIC DNA]</scope>
    <source>
        <strain evidence="2">LY-2023</strain>
        <tissue evidence="2">Leaf</tissue>
    </source>
</reference>